<accession>A0A1W0A545</accession>
<dbReference type="InterPro" id="IPR002048">
    <property type="entry name" value="EF_hand_dom"/>
</dbReference>
<evidence type="ECO:0000313" key="16">
    <source>
        <dbReference type="Proteomes" id="UP000243217"/>
    </source>
</evidence>
<dbReference type="SMART" id="SM00054">
    <property type="entry name" value="EFh"/>
    <property type="match status" value="2"/>
</dbReference>
<dbReference type="CDD" id="cd00712">
    <property type="entry name" value="AsnB"/>
    <property type="match status" value="1"/>
</dbReference>
<dbReference type="InterPro" id="IPR001202">
    <property type="entry name" value="WW_dom"/>
</dbReference>
<keyword evidence="4" id="KW-0028">Amino-acid biosynthesis</keyword>
<dbReference type="Gene3D" id="2.20.70.10">
    <property type="match status" value="1"/>
</dbReference>
<feature type="compositionally biased region" description="Basic and acidic residues" evidence="11">
    <location>
        <begin position="781"/>
        <end position="807"/>
    </location>
</feature>
<dbReference type="InterPro" id="IPR036020">
    <property type="entry name" value="WW_dom_sf"/>
</dbReference>
<dbReference type="InterPro" id="IPR018247">
    <property type="entry name" value="EF_Hand_1_Ca_BS"/>
</dbReference>
<dbReference type="InterPro" id="IPR011992">
    <property type="entry name" value="EF-hand-dom_pair"/>
</dbReference>
<evidence type="ECO:0000313" key="15">
    <source>
        <dbReference type="EMBL" id="OQS05365.1"/>
    </source>
</evidence>
<evidence type="ECO:0000256" key="4">
    <source>
        <dbReference type="ARBA" id="ARBA00022605"/>
    </source>
</evidence>
<evidence type="ECO:0000256" key="8">
    <source>
        <dbReference type="ARBA" id="ARBA00022888"/>
    </source>
</evidence>
<evidence type="ECO:0000256" key="3">
    <source>
        <dbReference type="ARBA" id="ARBA00022598"/>
    </source>
</evidence>
<reference evidence="15 16" key="1">
    <citation type="journal article" date="2014" name="Genome Biol. Evol.">
        <title>The secreted proteins of Achlya hypogyna and Thraustotheca clavata identify the ancestral oomycete secretome and reveal gene acquisitions by horizontal gene transfer.</title>
        <authorList>
            <person name="Misner I."/>
            <person name="Blouin N."/>
            <person name="Leonard G."/>
            <person name="Richards T.A."/>
            <person name="Lane C.E."/>
        </authorList>
    </citation>
    <scope>NUCLEOTIDE SEQUENCE [LARGE SCALE GENOMIC DNA]</scope>
    <source>
        <strain evidence="15 16">ATCC 34112</strain>
    </source>
</reference>
<sequence length="1284" mass="146535">MCGIVAIYASMLSSDELRKVILEAGKKIRHRGPDWSGVRILPKGIAIEHERLSIMDPESGAQPLISDDEKITLAVNGEVYNYKELAAALPKPYKFKTKSDCEVIIPLYKQYGPSFVSKLRGMFSFVLYDQDKEVLIAARDHMGITPLYYGYAADGSVWFASEMKAIEHGCVRFDCFPPGHLFTSTTGAFTRWYTPNWIEPGHLGKTKLDLVKLREAFTAAVTRRMMSDVPWGVLLSGGLDSSLVASIAARHQKKLFAAGSETEWSPRLHSFTIGLENSPDLAAAKEVAKFLGTIHHSYTYTIQEGLDAVADVIYHLETYDVTTIRASTPMFLMSRKIKAMGIKMVLSGEGADEVFGGYLYFHKAPNKEAFHKETVDKLKSLHQYDCLRANKATSAWGLEARVPFLDADFLDVAMNIDSQEKMCDRASGRMEKYIIRKAFDTPEEPYLPSHILWRQKEQFSDGVGYGWIDSLKDWAEREVSDRQMKHAELLFPYNTPQSKEAYLYRSIFCKHFEKEVAAQTVPGGPSIACSTPAAIEWDAAFKNAADPSGRAIAVAKKVLHAMDHLWEECADENGRIFYVNRATQETLWELPPDGILESQLLQEVVEPIVVENELIKAPVVIDNSIQQLAFDIHQKLLPNSTNAMWIQSFDPLLGRVYYYELTSGQLADQAPESFSLNDPLISWCVTLQCFIRSALARRRVAHRRFQKRFPTVKHPLELLPLVPETESQREADDRRGMLLNEKAQCSFGDHFWGIDQYAQEVRRQLLEEDMLREAEEMRRKLNESAKRREESLRKAAEEQERKRRSEDNMLETQERQAMQLQELQQSKVDTFWGVQKQENDERCCQEHMVLEDIASRRYAQDLYESQLHGRWAMDAARALELEKKRRLGEEIKQQKQYLKLFNRAKTSEEIINYNWPTLQVVKLEEPRRRTKETIQNIAYNLDIVLDPERRTNPKHIFHSTSTSHTVGRKGKLEFSKPPPCFHLDKPHAAPKTPNPNQSATANGLPFQVSENAAIDIVLSKTLEKHKKLLPSLTPVEEPIPDNQQVENKVPESLDDNSLLFIEQFAKEEAVLVKIFALIDTDHGGTIDKNEMIWALTRDAMVHKLAMDSVVFRDVLKKRNLENLFEEMDQLKTGYVSWDIFLSYCKKAYHILLVENERKLREQTPQIQLSKEELLKKKNADYQARKAILDQEEAIAKLVFALVDTDGSGTIDQNEMMHALEFNSHVRGFVQRSRGLQPLLTNPTFAKAFIGMATDVEKGMSLDEFMCFCTEIASVAMLNGLVPSL</sequence>
<name>A0A1W0A545_9STRA</name>
<dbReference type="Gene3D" id="3.60.20.10">
    <property type="entry name" value="Glutamine Phosphoribosylpyrophosphate, subunit 1, domain 1"/>
    <property type="match status" value="1"/>
</dbReference>
<keyword evidence="7" id="KW-0067">ATP-binding</keyword>
<dbReference type="PROSITE" id="PS00018">
    <property type="entry name" value="EF_HAND_1"/>
    <property type="match status" value="2"/>
</dbReference>
<dbReference type="Pfam" id="PF00733">
    <property type="entry name" value="Asn_synthase"/>
    <property type="match status" value="1"/>
</dbReference>
<evidence type="ECO:0000256" key="10">
    <source>
        <dbReference type="ARBA" id="ARBA00048741"/>
    </source>
</evidence>
<protein>
    <recommendedName>
        <fullName evidence="2">asparagine synthase (glutamine-hydrolyzing)</fullName>
        <ecNumber evidence="2">6.3.5.4</ecNumber>
    </recommendedName>
</protein>
<feature type="domain" description="WW" evidence="12">
    <location>
        <begin position="566"/>
        <end position="593"/>
    </location>
</feature>
<dbReference type="GO" id="GO:0005509">
    <property type="term" value="F:calcium ion binding"/>
    <property type="evidence" value="ECO:0007669"/>
    <property type="project" value="InterPro"/>
</dbReference>
<dbReference type="CDD" id="cd00201">
    <property type="entry name" value="WW"/>
    <property type="match status" value="1"/>
</dbReference>
<keyword evidence="8" id="KW-0061">Asparagine biosynthesis</keyword>
<comment type="pathway">
    <text evidence="1">Amino-acid biosynthesis; L-asparagine biosynthesis; L-asparagine from L-aspartate (L-Gln route): step 1/1.</text>
</comment>
<keyword evidence="16" id="KW-1185">Reference proteome</keyword>
<dbReference type="InterPro" id="IPR014729">
    <property type="entry name" value="Rossmann-like_a/b/a_fold"/>
</dbReference>
<dbReference type="FunFam" id="3.40.50.620:FF:000031">
    <property type="entry name" value="Asparagine synthase B"/>
    <property type="match status" value="1"/>
</dbReference>
<dbReference type="SUPFAM" id="SSF47473">
    <property type="entry name" value="EF-hand"/>
    <property type="match status" value="1"/>
</dbReference>
<dbReference type="Gene3D" id="3.40.50.620">
    <property type="entry name" value="HUPs"/>
    <property type="match status" value="1"/>
</dbReference>
<evidence type="ECO:0000259" key="14">
    <source>
        <dbReference type="PROSITE" id="PS51278"/>
    </source>
</evidence>
<dbReference type="GO" id="GO:0006529">
    <property type="term" value="P:asparagine biosynthetic process"/>
    <property type="evidence" value="ECO:0007669"/>
    <property type="project" value="UniProtKB-KW"/>
</dbReference>
<dbReference type="SUPFAM" id="SSF51045">
    <property type="entry name" value="WW domain"/>
    <property type="match status" value="1"/>
</dbReference>
<evidence type="ECO:0000256" key="9">
    <source>
        <dbReference type="ARBA" id="ARBA00022962"/>
    </source>
</evidence>
<dbReference type="PANTHER" id="PTHR11772">
    <property type="entry name" value="ASPARAGINE SYNTHETASE"/>
    <property type="match status" value="1"/>
</dbReference>
<dbReference type="Pfam" id="PF13537">
    <property type="entry name" value="GATase_7"/>
    <property type="match status" value="1"/>
</dbReference>
<evidence type="ECO:0000256" key="1">
    <source>
        <dbReference type="ARBA" id="ARBA00005187"/>
    </source>
</evidence>
<evidence type="ECO:0000256" key="6">
    <source>
        <dbReference type="ARBA" id="ARBA00022837"/>
    </source>
</evidence>
<comment type="caution">
    <text evidence="15">The sequence shown here is derived from an EMBL/GenBank/DDBJ whole genome shotgun (WGS) entry which is preliminary data.</text>
</comment>
<dbReference type="GO" id="GO:0004066">
    <property type="term" value="F:asparagine synthase (glutamine-hydrolyzing) activity"/>
    <property type="evidence" value="ECO:0007669"/>
    <property type="project" value="UniProtKB-EC"/>
</dbReference>
<dbReference type="SUPFAM" id="SSF56235">
    <property type="entry name" value="N-terminal nucleophile aminohydrolases (Ntn hydrolases)"/>
    <property type="match status" value="1"/>
</dbReference>
<organism evidence="15 16">
    <name type="scientific">Thraustotheca clavata</name>
    <dbReference type="NCBI Taxonomy" id="74557"/>
    <lineage>
        <taxon>Eukaryota</taxon>
        <taxon>Sar</taxon>
        <taxon>Stramenopiles</taxon>
        <taxon>Oomycota</taxon>
        <taxon>Saprolegniomycetes</taxon>
        <taxon>Saprolegniales</taxon>
        <taxon>Achlyaceae</taxon>
        <taxon>Thraustotheca</taxon>
    </lineage>
</organism>
<dbReference type="Pfam" id="PF00397">
    <property type="entry name" value="WW"/>
    <property type="match status" value="1"/>
</dbReference>
<evidence type="ECO:0000256" key="5">
    <source>
        <dbReference type="ARBA" id="ARBA00022741"/>
    </source>
</evidence>
<dbReference type="SMART" id="SM00456">
    <property type="entry name" value="WW"/>
    <property type="match status" value="2"/>
</dbReference>
<dbReference type="InterPro" id="IPR017932">
    <property type="entry name" value="GATase_2_dom"/>
</dbReference>
<dbReference type="InterPro" id="IPR029055">
    <property type="entry name" value="Ntn_hydrolases_N"/>
</dbReference>
<dbReference type="EC" id="6.3.5.4" evidence="2"/>
<keyword evidence="9" id="KW-0315">Glutamine amidotransferase</keyword>
<feature type="domain" description="Glutamine amidotransferase type-2" evidence="14">
    <location>
        <begin position="2"/>
        <end position="187"/>
    </location>
</feature>
<dbReference type="CDD" id="cd22249">
    <property type="entry name" value="UDM1_RNF168_RNF169-like"/>
    <property type="match status" value="1"/>
</dbReference>
<dbReference type="GO" id="GO:0005829">
    <property type="term" value="C:cytosol"/>
    <property type="evidence" value="ECO:0007669"/>
    <property type="project" value="TreeGrafter"/>
</dbReference>
<dbReference type="OrthoDB" id="409189at2759"/>
<evidence type="ECO:0000259" key="12">
    <source>
        <dbReference type="PROSITE" id="PS50020"/>
    </source>
</evidence>
<proteinExistence type="predicted"/>
<dbReference type="CDD" id="cd01991">
    <property type="entry name" value="Asn_synthase_B_C"/>
    <property type="match status" value="1"/>
</dbReference>
<dbReference type="NCBIfam" id="NF006949">
    <property type="entry name" value="PRK09431.1"/>
    <property type="match status" value="1"/>
</dbReference>
<dbReference type="InterPro" id="IPR006426">
    <property type="entry name" value="Asn_synth_AEB"/>
</dbReference>
<dbReference type="Gene3D" id="1.10.238.10">
    <property type="entry name" value="EF-hand"/>
    <property type="match status" value="2"/>
</dbReference>
<dbReference type="Proteomes" id="UP000243217">
    <property type="component" value="Unassembled WGS sequence"/>
</dbReference>
<dbReference type="STRING" id="74557.A0A1W0A545"/>
<dbReference type="InterPro" id="IPR050795">
    <property type="entry name" value="Asn_Synthetase"/>
</dbReference>
<dbReference type="NCBIfam" id="TIGR01536">
    <property type="entry name" value="asn_synth_AEB"/>
    <property type="match status" value="1"/>
</dbReference>
<feature type="domain" description="EF-hand" evidence="13">
    <location>
        <begin position="1190"/>
        <end position="1225"/>
    </location>
</feature>
<dbReference type="PROSITE" id="PS50020">
    <property type="entry name" value="WW_DOMAIN_2"/>
    <property type="match status" value="1"/>
</dbReference>
<evidence type="ECO:0000256" key="11">
    <source>
        <dbReference type="SAM" id="MobiDB-lite"/>
    </source>
</evidence>
<dbReference type="PANTHER" id="PTHR11772:SF2">
    <property type="entry name" value="ASPARAGINE SYNTHETASE [GLUTAMINE-HYDROLYZING]"/>
    <property type="match status" value="1"/>
</dbReference>
<feature type="region of interest" description="Disordered" evidence="11">
    <location>
        <begin position="979"/>
        <end position="1001"/>
    </location>
</feature>
<keyword evidence="6" id="KW-0106">Calcium</keyword>
<evidence type="ECO:0000259" key="13">
    <source>
        <dbReference type="PROSITE" id="PS50222"/>
    </source>
</evidence>
<dbReference type="InterPro" id="IPR033738">
    <property type="entry name" value="AsnB_N"/>
</dbReference>
<comment type="catalytic activity">
    <reaction evidence="10">
        <text>L-aspartate + L-glutamine + ATP + H2O = L-asparagine + L-glutamate + AMP + diphosphate + H(+)</text>
        <dbReference type="Rhea" id="RHEA:12228"/>
        <dbReference type="ChEBI" id="CHEBI:15377"/>
        <dbReference type="ChEBI" id="CHEBI:15378"/>
        <dbReference type="ChEBI" id="CHEBI:29985"/>
        <dbReference type="ChEBI" id="CHEBI:29991"/>
        <dbReference type="ChEBI" id="CHEBI:30616"/>
        <dbReference type="ChEBI" id="CHEBI:33019"/>
        <dbReference type="ChEBI" id="CHEBI:58048"/>
        <dbReference type="ChEBI" id="CHEBI:58359"/>
        <dbReference type="ChEBI" id="CHEBI:456215"/>
        <dbReference type="EC" id="6.3.5.4"/>
    </reaction>
</comment>
<dbReference type="InterPro" id="IPR001962">
    <property type="entry name" value="Asn_synthase"/>
</dbReference>
<dbReference type="PROSITE" id="PS51278">
    <property type="entry name" value="GATASE_TYPE_2"/>
    <property type="match status" value="1"/>
</dbReference>
<evidence type="ECO:0000256" key="7">
    <source>
        <dbReference type="ARBA" id="ARBA00022840"/>
    </source>
</evidence>
<gene>
    <name evidence="15" type="ORF">THRCLA_02499</name>
</gene>
<feature type="region of interest" description="Disordered" evidence="11">
    <location>
        <begin position="781"/>
        <end position="812"/>
    </location>
</feature>
<keyword evidence="5" id="KW-0547">Nucleotide-binding</keyword>
<dbReference type="SUPFAM" id="SSF52402">
    <property type="entry name" value="Adenine nucleotide alpha hydrolases-like"/>
    <property type="match status" value="1"/>
</dbReference>
<evidence type="ECO:0000256" key="2">
    <source>
        <dbReference type="ARBA" id="ARBA00012737"/>
    </source>
</evidence>
<dbReference type="GO" id="GO:0005524">
    <property type="term" value="F:ATP binding"/>
    <property type="evidence" value="ECO:0007669"/>
    <property type="project" value="UniProtKB-KW"/>
</dbReference>
<keyword evidence="3" id="KW-0436">Ligase</keyword>
<feature type="domain" description="EF-hand" evidence="13">
    <location>
        <begin position="1066"/>
        <end position="1101"/>
    </location>
</feature>
<dbReference type="EMBL" id="JNBS01000466">
    <property type="protein sequence ID" value="OQS05365.1"/>
    <property type="molecule type" value="Genomic_DNA"/>
</dbReference>
<dbReference type="PROSITE" id="PS50222">
    <property type="entry name" value="EF_HAND_2"/>
    <property type="match status" value="2"/>
</dbReference>